<keyword evidence="6" id="KW-0564">Palmitate</keyword>
<feature type="domain" description="Spore germination GerAC-like C-terminal" evidence="9">
    <location>
        <begin position="211"/>
        <end position="376"/>
    </location>
</feature>
<evidence type="ECO:0000256" key="2">
    <source>
        <dbReference type="ARBA" id="ARBA00007886"/>
    </source>
</evidence>
<dbReference type="Gene3D" id="3.30.300.210">
    <property type="entry name" value="Nutrient germinant receptor protein C, domain 3"/>
    <property type="match status" value="1"/>
</dbReference>
<feature type="domain" description="Spore germination protein N-terminal" evidence="10">
    <location>
        <begin position="24"/>
        <end position="197"/>
    </location>
</feature>
<organism evidence="11 12">
    <name type="scientific">Cohnella hashimotonis</name>
    <dbReference type="NCBI Taxonomy" id="2826895"/>
    <lineage>
        <taxon>Bacteria</taxon>
        <taxon>Bacillati</taxon>
        <taxon>Bacillota</taxon>
        <taxon>Bacilli</taxon>
        <taxon>Bacillales</taxon>
        <taxon>Paenibacillaceae</taxon>
        <taxon>Cohnella</taxon>
    </lineage>
</organism>
<evidence type="ECO:0000256" key="1">
    <source>
        <dbReference type="ARBA" id="ARBA00004635"/>
    </source>
</evidence>
<feature type="signal peptide" evidence="8">
    <location>
        <begin position="1"/>
        <end position="22"/>
    </location>
</feature>
<comment type="similarity">
    <text evidence="2">Belongs to the GerABKC lipoprotein family.</text>
</comment>
<evidence type="ECO:0000256" key="5">
    <source>
        <dbReference type="ARBA" id="ARBA00023136"/>
    </source>
</evidence>
<evidence type="ECO:0000256" key="4">
    <source>
        <dbReference type="ARBA" id="ARBA00022729"/>
    </source>
</evidence>
<keyword evidence="4 8" id="KW-0732">Signal</keyword>
<dbReference type="NCBIfam" id="TIGR02887">
    <property type="entry name" value="spore_ger_x_C"/>
    <property type="match status" value="1"/>
</dbReference>
<accession>A0ABT6TK73</accession>
<comment type="caution">
    <text evidence="11">The sequence shown here is derived from an EMBL/GenBank/DDBJ whole genome shotgun (WGS) entry which is preliminary data.</text>
</comment>
<dbReference type="InterPro" id="IPR038501">
    <property type="entry name" value="Spore_GerAC_C_sf"/>
</dbReference>
<feature type="chain" id="PRO_5046508579" evidence="8">
    <location>
        <begin position="23"/>
        <end position="384"/>
    </location>
</feature>
<dbReference type="Proteomes" id="UP001161691">
    <property type="component" value="Unassembled WGS sequence"/>
</dbReference>
<protein>
    <submittedName>
        <fullName evidence="11">Ger(X)C family spore germination protein</fullName>
    </submittedName>
</protein>
<evidence type="ECO:0000313" key="12">
    <source>
        <dbReference type="Proteomes" id="UP001161691"/>
    </source>
</evidence>
<dbReference type="Gene3D" id="6.20.190.10">
    <property type="entry name" value="Nutrient germinant receptor protein C, domain 1"/>
    <property type="match status" value="1"/>
</dbReference>
<dbReference type="PROSITE" id="PS51257">
    <property type="entry name" value="PROKAR_LIPOPROTEIN"/>
    <property type="match status" value="1"/>
</dbReference>
<dbReference type="InterPro" id="IPR008844">
    <property type="entry name" value="Spore_GerAC-like"/>
</dbReference>
<evidence type="ECO:0000259" key="10">
    <source>
        <dbReference type="Pfam" id="PF25198"/>
    </source>
</evidence>
<evidence type="ECO:0000313" key="11">
    <source>
        <dbReference type="EMBL" id="MDI4647231.1"/>
    </source>
</evidence>
<evidence type="ECO:0000256" key="3">
    <source>
        <dbReference type="ARBA" id="ARBA00022544"/>
    </source>
</evidence>
<keyword evidence="7" id="KW-0449">Lipoprotein</keyword>
<name>A0ABT6TK73_9BACL</name>
<dbReference type="PANTHER" id="PTHR35789">
    <property type="entry name" value="SPORE GERMINATION PROTEIN B3"/>
    <property type="match status" value="1"/>
</dbReference>
<proteinExistence type="inferred from homology"/>
<dbReference type="PANTHER" id="PTHR35789:SF1">
    <property type="entry name" value="SPORE GERMINATION PROTEIN B3"/>
    <property type="match status" value="1"/>
</dbReference>
<gene>
    <name evidence="11" type="ORF">KB449_19805</name>
</gene>
<reference evidence="11" key="1">
    <citation type="submission" date="2023-04" db="EMBL/GenBank/DDBJ databases">
        <title>Comparative genomic analysis of Cohnella hashimotonis sp. nov., isolated from the International Space Station.</title>
        <authorList>
            <person name="Venkateswaran K."/>
            <person name="Simpson A."/>
        </authorList>
    </citation>
    <scope>NUCLEOTIDE SEQUENCE</scope>
    <source>
        <strain evidence="11">F6_2S_P_1</strain>
    </source>
</reference>
<comment type="subcellular location">
    <subcellularLocation>
        <location evidence="1">Membrane</location>
        <topology evidence="1">Lipid-anchor</topology>
    </subcellularLocation>
</comment>
<keyword evidence="3" id="KW-0309">Germination</keyword>
<evidence type="ECO:0000256" key="7">
    <source>
        <dbReference type="ARBA" id="ARBA00023288"/>
    </source>
</evidence>
<dbReference type="Pfam" id="PF05504">
    <property type="entry name" value="Spore_GerAC"/>
    <property type="match status" value="1"/>
</dbReference>
<dbReference type="RefSeq" id="WP_282910009.1">
    <property type="nucleotide sequence ID" value="NZ_JAGRPV010000001.1"/>
</dbReference>
<dbReference type="Pfam" id="PF25198">
    <property type="entry name" value="Spore_GerAC_N"/>
    <property type="match status" value="1"/>
</dbReference>
<dbReference type="EMBL" id="JAGRPV010000001">
    <property type="protein sequence ID" value="MDI4647231.1"/>
    <property type="molecule type" value="Genomic_DNA"/>
</dbReference>
<sequence>MKRLLCWAAVLSLPLWTGGCWSGHELTDWGFVQAAAIDLTENGAIRMTTQIYKPSGGEELGTATKGGQSYVNTDTISSSLFGASEDIAIELGRRPQWSHMQVLLIGERAAAAMNIRRFTDFFSRGEGPRGTVSMLITKGEAGAFLAQRPLIERTIAQQLRSTEANASKYTAKTRDFTLLELTIRSMMQSKAAALPYAVLQPDKPPVIGIAGLAVIRFPEGRMIGTLPSSDSIYLSILNNRFKSGVLELPCPQRGSGIDAYHATASETRIRPVLSGDSVSLEIRTSLKGAIGELTCSKVETQQEVDRFNARLAAYVKERMSETIDHLKDKQADLLGTGDWLRRFAPARWAAMSGDWPQRFARIDYRIQVRVSLESTGMEIGKPVK</sequence>
<dbReference type="InterPro" id="IPR057336">
    <property type="entry name" value="GerAC_N"/>
</dbReference>
<evidence type="ECO:0000256" key="6">
    <source>
        <dbReference type="ARBA" id="ARBA00023139"/>
    </source>
</evidence>
<keyword evidence="12" id="KW-1185">Reference proteome</keyword>
<evidence type="ECO:0000259" key="9">
    <source>
        <dbReference type="Pfam" id="PF05504"/>
    </source>
</evidence>
<evidence type="ECO:0000256" key="8">
    <source>
        <dbReference type="SAM" id="SignalP"/>
    </source>
</evidence>
<keyword evidence="5" id="KW-0472">Membrane</keyword>
<dbReference type="InterPro" id="IPR046953">
    <property type="entry name" value="Spore_GerAC-like_C"/>
</dbReference>